<dbReference type="EMBL" id="SJOL01006250">
    <property type="protein sequence ID" value="TGZ69038.1"/>
    <property type="molecule type" value="Genomic_DNA"/>
</dbReference>
<dbReference type="STRING" id="147828.A0A4S2M4U4"/>
<comment type="caution">
    <text evidence="1">The sequence shown here is derived from an EMBL/GenBank/DDBJ whole genome shotgun (WGS) entry which is preliminary data.</text>
</comment>
<accession>A0A4S2M4U4</accession>
<organism evidence="1 2">
    <name type="scientific">Opisthorchis felineus</name>
    <dbReference type="NCBI Taxonomy" id="147828"/>
    <lineage>
        <taxon>Eukaryota</taxon>
        <taxon>Metazoa</taxon>
        <taxon>Spiralia</taxon>
        <taxon>Lophotrochozoa</taxon>
        <taxon>Platyhelminthes</taxon>
        <taxon>Trematoda</taxon>
        <taxon>Digenea</taxon>
        <taxon>Opisthorchiida</taxon>
        <taxon>Opisthorchiata</taxon>
        <taxon>Opisthorchiidae</taxon>
        <taxon>Opisthorchis</taxon>
    </lineage>
</organism>
<evidence type="ECO:0000313" key="2">
    <source>
        <dbReference type="Proteomes" id="UP000308267"/>
    </source>
</evidence>
<protein>
    <submittedName>
        <fullName evidence="1">Uncharacterized protein</fullName>
    </submittedName>
</protein>
<evidence type="ECO:0000313" key="1">
    <source>
        <dbReference type="EMBL" id="TGZ69038.1"/>
    </source>
</evidence>
<dbReference type="AlphaFoldDB" id="A0A4S2M4U4"/>
<reference evidence="1 2" key="1">
    <citation type="journal article" date="2019" name="BMC Genomics">
        <title>New insights from Opisthorchis felineus genome: update on genomics of the epidemiologically important liver flukes.</title>
        <authorList>
            <person name="Ershov N.I."/>
            <person name="Mordvinov V.A."/>
            <person name="Prokhortchouk E.B."/>
            <person name="Pakharukova M.Y."/>
            <person name="Gunbin K.V."/>
            <person name="Ustyantsev K."/>
            <person name="Genaev M.A."/>
            <person name="Blinov A.G."/>
            <person name="Mazur A."/>
            <person name="Boulygina E."/>
            <person name="Tsygankova S."/>
            <person name="Khrameeva E."/>
            <person name="Chekanov N."/>
            <person name="Fan G."/>
            <person name="Xiao A."/>
            <person name="Zhang H."/>
            <person name="Xu X."/>
            <person name="Yang H."/>
            <person name="Solovyev V."/>
            <person name="Lee S.M."/>
            <person name="Liu X."/>
            <person name="Afonnikov D.A."/>
            <person name="Skryabin K.G."/>
        </authorList>
    </citation>
    <scope>NUCLEOTIDE SEQUENCE [LARGE SCALE GENOMIC DNA]</scope>
    <source>
        <strain evidence="1">AK-0245</strain>
        <tissue evidence="1">Whole organism</tissue>
    </source>
</reference>
<name>A0A4S2M4U4_OPIFE</name>
<dbReference type="OrthoDB" id="6255672at2759"/>
<sequence length="316" mass="35077">MTSLLTGFLRKNCLNFEVVQLSDGPVVIDRADFLSFFRTRIDFLEGDHLSFVLGLSKILKNIQKCKLEPIFVVDNDLESKIFNDPSATSIRSSFLSMLQCADIAVLTPDVSVTCAAISLAAYLHCPLVASKSQYFLPVPEHGCEVAPPRFIPLDFLETTPVCLNPKVTTPCLLAYASHPDAGDLRYIQPSRYPVLNAFLCGTSPLFNPEMTPTTFVGNPSKILTEEQLLLLIRWLVNHHATLKQLVDELLSNCPCEQKAEVSSELAHLLTSHLFNPNTIGRQLASQSGFIKDDTCDSYFMNENSLIDFDKSVIDST</sequence>
<proteinExistence type="predicted"/>
<dbReference type="Proteomes" id="UP000308267">
    <property type="component" value="Unassembled WGS sequence"/>
</dbReference>
<keyword evidence="2" id="KW-1185">Reference proteome</keyword>
<gene>
    <name evidence="1" type="ORF">CRM22_003956</name>
</gene>